<evidence type="ECO:0000313" key="2">
    <source>
        <dbReference type="Proteomes" id="UP001153332"/>
    </source>
</evidence>
<evidence type="ECO:0000313" key="1">
    <source>
        <dbReference type="EMBL" id="KAJ8125759.1"/>
    </source>
</evidence>
<sequence>MSPSAIEQYEPAVTWATPVKAVKERRFGNFSIPDVARQRMEKAGIDLSRGYPEFPSDLVYKQDVAALQPGPVEFSDPGLRADKEKKALFGAAKEVRHLTYHCGTEIVGLQLKDLTSQQKDELALLVSERGVVFFRDQDLSPQQQRDVTAHFGPVFPQNAHVPGVPEVSVIWSQYFASAIRKPTFRTPFQGWHTDLVHLPQTFGITHLHYDTVPPHGGDILWASGYAAYCKLSPDFRKFIDGKKAVMRSGDSYLDRDDATAGRQPVEEIHPIVRVHPVTGWKCLFVNRPWTLRIIGLEKAESDMVLQYLFNVYENTIDIQCRWRWTPGTSALWDNRCTLHNASWDYENRVTRHGTRVATVAEKPYFDANAPTMREALGLEDE</sequence>
<gene>
    <name evidence="1" type="ORF">O1611_g7880</name>
</gene>
<protein>
    <submittedName>
        <fullName evidence="1">Uncharacterized protein</fullName>
    </submittedName>
</protein>
<organism evidence="1 2">
    <name type="scientific">Lasiodiplodia mahajangana</name>
    <dbReference type="NCBI Taxonomy" id="1108764"/>
    <lineage>
        <taxon>Eukaryota</taxon>
        <taxon>Fungi</taxon>
        <taxon>Dikarya</taxon>
        <taxon>Ascomycota</taxon>
        <taxon>Pezizomycotina</taxon>
        <taxon>Dothideomycetes</taxon>
        <taxon>Dothideomycetes incertae sedis</taxon>
        <taxon>Botryosphaeriales</taxon>
        <taxon>Botryosphaeriaceae</taxon>
        <taxon>Lasiodiplodia</taxon>
    </lineage>
</organism>
<reference evidence="1" key="1">
    <citation type="submission" date="2022-12" db="EMBL/GenBank/DDBJ databases">
        <title>Genome Sequence of Lasiodiplodia mahajangana.</title>
        <authorList>
            <person name="Buettner E."/>
        </authorList>
    </citation>
    <scope>NUCLEOTIDE SEQUENCE</scope>
    <source>
        <strain evidence="1">VT137</strain>
    </source>
</reference>
<accession>A0ACC2JEH2</accession>
<dbReference type="EMBL" id="JAPUUL010002189">
    <property type="protein sequence ID" value="KAJ8125759.1"/>
    <property type="molecule type" value="Genomic_DNA"/>
</dbReference>
<comment type="caution">
    <text evidence="1">The sequence shown here is derived from an EMBL/GenBank/DDBJ whole genome shotgun (WGS) entry which is preliminary data.</text>
</comment>
<name>A0ACC2JEH2_9PEZI</name>
<proteinExistence type="predicted"/>
<dbReference type="Proteomes" id="UP001153332">
    <property type="component" value="Unassembled WGS sequence"/>
</dbReference>
<keyword evidence="2" id="KW-1185">Reference proteome</keyword>